<evidence type="ECO:0000256" key="1">
    <source>
        <dbReference type="SAM" id="MobiDB-lite"/>
    </source>
</evidence>
<organism evidence="2 3">
    <name type="scientific">Dryococelus australis</name>
    <dbReference type="NCBI Taxonomy" id="614101"/>
    <lineage>
        <taxon>Eukaryota</taxon>
        <taxon>Metazoa</taxon>
        <taxon>Ecdysozoa</taxon>
        <taxon>Arthropoda</taxon>
        <taxon>Hexapoda</taxon>
        <taxon>Insecta</taxon>
        <taxon>Pterygota</taxon>
        <taxon>Neoptera</taxon>
        <taxon>Polyneoptera</taxon>
        <taxon>Phasmatodea</taxon>
        <taxon>Verophasmatodea</taxon>
        <taxon>Anareolatae</taxon>
        <taxon>Phasmatidae</taxon>
        <taxon>Eurycanthinae</taxon>
        <taxon>Dryococelus</taxon>
    </lineage>
</organism>
<comment type="caution">
    <text evidence="2">The sequence shown here is derived from an EMBL/GenBank/DDBJ whole genome shotgun (WGS) entry which is preliminary data.</text>
</comment>
<dbReference type="EMBL" id="JARBHB010000011">
    <property type="protein sequence ID" value="KAJ8872699.1"/>
    <property type="molecule type" value="Genomic_DNA"/>
</dbReference>
<name>A0ABQ9GL07_9NEOP</name>
<reference evidence="2 3" key="1">
    <citation type="submission" date="2023-02" db="EMBL/GenBank/DDBJ databases">
        <title>LHISI_Scaffold_Assembly.</title>
        <authorList>
            <person name="Stuart O.P."/>
            <person name="Cleave R."/>
            <person name="Magrath M.J.L."/>
            <person name="Mikheyev A.S."/>
        </authorList>
    </citation>
    <scope>NUCLEOTIDE SEQUENCE [LARGE SCALE GENOMIC DNA]</scope>
    <source>
        <strain evidence="2">Daus_M_001</strain>
        <tissue evidence="2">Leg muscle</tissue>
    </source>
</reference>
<gene>
    <name evidence="2" type="ORF">PR048_026312</name>
</gene>
<protein>
    <submittedName>
        <fullName evidence="2">Uncharacterized protein</fullName>
    </submittedName>
</protein>
<feature type="compositionally biased region" description="Basic residues" evidence="1">
    <location>
        <begin position="15"/>
        <end position="26"/>
    </location>
</feature>
<proteinExistence type="predicted"/>
<accession>A0ABQ9GL07</accession>
<evidence type="ECO:0000313" key="2">
    <source>
        <dbReference type="EMBL" id="KAJ8872699.1"/>
    </source>
</evidence>
<feature type="region of interest" description="Disordered" evidence="1">
    <location>
        <begin position="157"/>
        <end position="184"/>
    </location>
</feature>
<keyword evidence="3" id="KW-1185">Reference proteome</keyword>
<feature type="region of interest" description="Disordered" evidence="1">
    <location>
        <begin position="1"/>
        <end position="26"/>
    </location>
</feature>
<evidence type="ECO:0000313" key="3">
    <source>
        <dbReference type="Proteomes" id="UP001159363"/>
    </source>
</evidence>
<dbReference type="Proteomes" id="UP001159363">
    <property type="component" value="Chromosome 10"/>
</dbReference>
<sequence length="184" mass="19929">MEQRRYASAAEKGRSPRKPAGQRHRPAGFLRAKIVGNIAPTVEAEFLRPVFVHGLYSETASAADCTSAAVSECRSGIQVLSPQRDGLDPAGRTSHSAYLNSSRTSDIVELKDDARRRISETKKEIPPESRYANVSTFTALCALRHACCSVFDDIGDKSGMDTRGNPTSKVKKRGSDTGDTNTQA</sequence>